<feature type="transmembrane region" description="Helical" evidence="7">
    <location>
        <begin position="274"/>
        <end position="297"/>
    </location>
</feature>
<dbReference type="InterPro" id="IPR025966">
    <property type="entry name" value="OppC_N"/>
</dbReference>
<accession>A0ABD6DV51</accession>
<name>A0ABD6DV51_9EURY</name>
<dbReference type="InterPro" id="IPR000515">
    <property type="entry name" value="MetI-like"/>
</dbReference>
<feature type="transmembrane region" description="Helical" evidence="7">
    <location>
        <begin position="47"/>
        <end position="69"/>
    </location>
</feature>
<dbReference type="Pfam" id="PF00528">
    <property type="entry name" value="BPD_transp_1"/>
    <property type="match status" value="1"/>
</dbReference>
<keyword evidence="5 7" id="KW-1133">Transmembrane helix</keyword>
<evidence type="ECO:0000256" key="2">
    <source>
        <dbReference type="ARBA" id="ARBA00022448"/>
    </source>
</evidence>
<keyword evidence="2 7" id="KW-0813">Transport</keyword>
<evidence type="ECO:0000256" key="7">
    <source>
        <dbReference type="RuleBase" id="RU363032"/>
    </source>
</evidence>
<evidence type="ECO:0000256" key="3">
    <source>
        <dbReference type="ARBA" id="ARBA00022475"/>
    </source>
</evidence>
<keyword evidence="10" id="KW-1185">Reference proteome</keyword>
<feature type="domain" description="ABC transmembrane type-1" evidence="8">
    <location>
        <begin position="108"/>
        <end position="297"/>
    </location>
</feature>
<evidence type="ECO:0000256" key="4">
    <source>
        <dbReference type="ARBA" id="ARBA00022692"/>
    </source>
</evidence>
<evidence type="ECO:0000256" key="1">
    <source>
        <dbReference type="ARBA" id="ARBA00004651"/>
    </source>
</evidence>
<dbReference type="RefSeq" id="WP_256308789.1">
    <property type="nucleotide sequence ID" value="NZ_JANHAW010000003.1"/>
</dbReference>
<dbReference type="InterPro" id="IPR035906">
    <property type="entry name" value="MetI-like_sf"/>
</dbReference>
<comment type="caution">
    <text evidence="9">The sequence shown here is derived from an EMBL/GenBank/DDBJ whole genome shotgun (WGS) entry which is preliminary data.</text>
</comment>
<dbReference type="AlphaFoldDB" id="A0ABD6DV51"/>
<evidence type="ECO:0000259" key="8">
    <source>
        <dbReference type="PROSITE" id="PS50928"/>
    </source>
</evidence>
<feature type="transmembrane region" description="Helical" evidence="7">
    <location>
        <begin position="173"/>
        <end position="190"/>
    </location>
</feature>
<feature type="transmembrane region" description="Helical" evidence="7">
    <location>
        <begin position="225"/>
        <end position="254"/>
    </location>
</feature>
<evidence type="ECO:0000313" key="9">
    <source>
        <dbReference type="EMBL" id="MFD1686163.1"/>
    </source>
</evidence>
<proteinExistence type="inferred from homology"/>
<comment type="similarity">
    <text evidence="7">Belongs to the binding-protein-dependent transport system permease family.</text>
</comment>
<dbReference type="PANTHER" id="PTHR43386:SF1">
    <property type="entry name" value="D,D-DIPEPTIDE TRANSPORT SYSTEM PERMEASE PROTEIN DDPC-RELATED"/>
    <property type="match status" value="1"/>
</dbReference>
<dbReference type="Proteomes" id="UP001597092">
    <property type="component" value="Unassembled WGS sequence"/>
</dbReference>
<dbReference type="InterPro" id="IPR050366">
    <property type="entry name" value="BP-dependent_transpt_permease"/>
</dbReference>
<dbReference type="Gene3D" id="1.10.3720.10">
    <property type="entry name" value="MetI-like"/>
    <property type="match status" value="1"/>
</dbReference>
<dbReference type="SUPFAM" id="SSF161098">
    <property type="entry name" value="MetI-like"/>
    <property type="match status" value="1"/>
</dbReference>
<dbReference type="PROSITE" id="PS50928">
    <property type="entry name" value="ABC_TM1"/>
    <property type="match status" value="1"/>
</dbReference>
<feature type="transmembrane region" description="Helical" evidence="7">
    <location>
        <begin position="147"/>
        <end position="167"/>
    </location>
</feature>
<dbReference type="Pfam" id="PF12911">
    <property type="entry name" value="OppC_N"/>
    <property type="match status" value="1"/>
</dbReference>
<reference evidence="9 10" key="1">
    <citation type="journal article" date="2019" name="Int. J. Syst. Evol. Microbiol.">
        <title>The Global Catalogue of Microorganisms (GCM) 10K type strain sequencing project: providing services to taxonomists for standard genome sequencing and annotation.</title>
        <authorList>
            <consortium name="The Broad Institute Genomics Platform"/>
            <consortium name="The Broad Institute Genome Sequencing Center for Infectious Disease"/>
            <person name="Wu L."/>
            <person name="Ma J."/>
        </authorList>
    </citation>
    <scope>NUCLEOTIDE SEQUENCE [LARGE SCALE GENOMIC DNA]</scope>
    <source>
        <strain evidence="9 10">CGMCC 1.10387</strain>
    </source>
</reference>
<dbReference type="PANTHER" id="PTHR43386">
    <property type="entry name" value="OLIGOPEPTIDE TRANSPORT SYSTEM PERMEASE PROTEIN APPC"/>
    <property type="match status" value="1"/>
</dbReference>
<gene>
    <name evidence="9" type="ORF">ACFSAS_11120</name>
</gene>
<evidence type="ECO:0000313" key="10">
    <source>
        <dbReference type="Proteomes" id="UP001597092"/>
    </source>
</evidence>
<evidence type="ECO:0000256" key="6">
    <source>
        <dbReference type="ARBA" id="ARBA00023136"/>
    </source>
</evidence>
<protein>
    <submittedName>
        <fullName evidence="9">ABC transporter permease</fullName>
    </submittedName>
</protein>
<evidence type="ECO:0000256" key="5">
    <source>
        <dbReference type="ARBA" id="ARBA00022989"/>
    </source>
</evidence>
<feature type="transmembrane region" description="Helical" evidence="7">
    <location>
        <begin position="110"/>
        <end position="135"/>
    </location>
</feature>
<dbReference type="CDD" id="cd06261">
    <property type="entry name" value="TM_PBP2"/>
    <property type="match status" value="1"/>
</dbReference>
<comment type="subcellular location">
    <subcellularLocation>
        <location evidence="1 7">Cell membrane</location>
        <topology evidence="1 7">Multi-pass membrane protein</topology>
    </subcellularLocation>
</comment>
<keyword evidence="3" id="KW-1003">Cell membrane</keyword>
<keyword evidence="6 7" id="KW-0472">Membrane</keyword>
<dbReference type="GO" id="GO:0005886">
    <property type="term" value="C:plasma membrane"/>
    <property type="evidence" value="ECO:0007669"/>
    <property type="project" value="UniProtKB-SubCell"/>
</dbReference>
<keyword evidence="4 7" id="KW-0812">Transmembrane</keyword>
<sequence length="312" mass="33569">MSERTTTEIDWDGLLEEWNEEVAEISSAESRFERVWFFIKDLSSHRLSIVGGVLLLGVAVVAIFAPQIAPYSPTAVQPTAVRAAPSVAHPMGTDSLGRDILSRVIFGTRIALQIAVTSMGIAFVVGSLLGALAGYYGGWVDAAVRTAIDTTWAFPAIIMGLALASILEPDLTTVLVAIGLVFWGVFARLVRGEVLSLRELDFIKASEAIGLSDTKIIFKHLIPNAIIPAFVVVTLQMGNAIAVAASLSFLGLGVQPPTPSWGIMLSTGRQYITSAWWISVFPGLAIVLVIMSFNFLGEGLRDTIDPKLEDKR</sequence>
<organism evidence="9 10">
    <name type="scientific">Halobellus litoreus</name>
    <dbReference type="NCBI Taxonomy" id="755310"/>
    <lineage>
        <taxon>Archaea</taxon>
        <taxon>Methanobacteriati</taxon>
        <taxon>Methanobacteriota</taxon>
        <taxon>Stenosarchaea group</taxon>
        <taxon>Halobacteria</taxon>
        <taxon>Halobacteriales</taxon>
        <taxon>Haloferacaceae</taxon>
        <taxon>Halobellus</taxon>
    </lineage>
</organism>
<dbReference type="EMBL" id="JBHUDP010000003">
    <property type="protein sequence ID" value="MFD1686163.1"/>
    <property type="molecule type" value="Genomic_DNA"/>
</dbReference>